<dbReference type="InterPro" id="IPR032675">
    <property type="entry name" value="LRR_dom_sf"/>
</dbReference>
<feature type="region of interest" description="Disordered" evidence="1">
    <location>
        <begin position="173"/>
        <end position="236"/>
    </location>
</feature>
<dbReference type="FunFam" id="3.80.10.10:FF:000777">
    <property type="entry name" value="RNI-like superfamily protein"/>
    <property type="match status" value="1"/>
</dbReference>
<accession>A0A1S3TXD2</accession>
<feature type="compositionally biased region" description="Polar residues" evidence="1">
    <location>
        <begin position="198"/>
        <end position="209"/>
    </location>
</feature>
<protein>
    <submittedName>
        <fullName evidence="4">Uncharacterized protein LOC106759641</fullName>
    </submittedName>
</protein>
<dbReference type="SUPFAM" id="SSF52047">
    <property type="entry name" value="RNI-like"/>
    <property type="match status" value="1"/>
</dbReference>
<organism evidence="3 4">
    <name type="scientific">Vigna radiata var. radiata</name>
    <name type="common">Mung bean</name>
    <name type="synonym">Phaseolus aureus</name>
    <dbReference type="NCBI Taxonomy" id="3916"/>
    <lineage>
        <taxon>Eukaryota</taxon>
        <taxon>Viridiplantae</taxon>
        <taxon>Streptophyta</taxon>
        <taxon>Embryophyta</taxon>
        <taxon>Tracheophyta</taxon>
        <taxon>Spermatophyta</taxon>
        <taxon>Magnoliopsida</taxon>
        <taxon>eudicotyledons</taxon>
        <taxon>Gunneridae</taxon>
        <taxon>Pentapetalae</taxon>
        <taxon>rosids</taxon>
        <taxon>fabids</taxon>
        <taxon>Fabales</taxon>
        <taxon>Fabaceae</taxon>
        <taxon>Papilionoideae</taxon>
        <taxon>50 kb inversion clade</taxon>
        <taxon>NPAAA clade</taxon>
        <taxon>indigoferoid/millettioid clade</taxon>
        <taxon>Phaseoleae</taxon>
        <taxon>Vigna</taxon>
    </lineage>
</organism>
<gene>
    <name evidence="4" type="primary">LOC106759641</name>
</gene>
<keyword evidence="3" id="KW-1185">Reference proteome</keyword>
<feature type="compositionally biased region" description="Acidic residues" evidence="1">
    <location>
        <begin position="173"/>
        <end position="187"/>
    </location>
</feature>
<dbReference type="FunFam" id="3.80.10.10:FF:001448">
    <property type="entry name" value="F-box/LRR protein"/>
    <property type="match status" value="1"/>
</dbReference>
<dbReference type="PANTHER" id="PTHR13318:SF278">
    <property type="entry name" value="LEUCINE-RICH REPEAT DOMAIN, L DOMAIN-CONTAINING PROTEIN-RELATED"/>
    <property type="match status" value="1"/>
</dbReference>
<evidence type="ECO:0000313" key="3">
    <source>
        <dbReference type="Proteomes" id="UP000087766"/>
    </source>
</evidence>
<dbReference type="KEGG" id="vra:106759641"/>
<dbReference type="RefSeq" id="XP_014498408.1">
    <property type="nucleotide sequence ID" value="XM_014642922.2"/>
</dbReference>
<evidence type="ECO:0000259" key="2">
    <source>
        <dbReference type="Pfam" id="PF25372"/>
    </source>
</evidence>
<dbReference type="GO" id="GO:0019005">
    <property type="term" value="C:SCF ubiquitin ligase complex"/>
    <property type="evidence" value="ECO:0007669"/>
    <property type="project" value="TreeGrafter"/>
</dbReference>
<evidence type="ECO:0000256" key="1">
    <source>
        <dbReference type="SAM" id="MobiDB-lite"/>
    </source>
</evidence>
<dbReference type="InterPro" id="IPR006553">
    <property type="entry name" value="Leu-rich_rpt_Cys-con_subtyp"/>
</dbReference>
<dbReference type="SMART" id="SM00367">
    <property type="entry name" value="LRR_CC"/>
    <property type="match status" value="7"/>
</dbReference>
<reference evidence="4" key="2">
    <citation type="submission" date="2025-08" db="UniProtKB">
        <authorList>
            <consortium name="RefSeq"/>
        </authorList>
    </citation>
    <scope>IDENTIFICATION</scope>
    <source>
        <tissue evidence="4">Leaf</tissue>
    </source>
</reference>
<name>A0A1S3TXD2_VIGRR</name>
<feature type="compositionally biased region" description="Polar residues" evidence="1">
    <location>
        <begin position="1"/>
        <end position="10"/>
    </location>
</feature>
<dbReference type="STRING" id="3916.A0A1S3TXD2"/>
<evidence type="ECO:0000313" key="4">
    <source>
        <dbReference type="RefSeq" id="XP_014498408.1"/>
    </source>
</evidence>
<dbReference type="AlphaFoldDB" id="A0A1S3TXD2"/>
<sequence>MVQTKTTLNPSKPDAIHPLTPAKTHEPSSVSTSPPFPRRSLRLASLSDASPATRVSAASNRQAFLNLRSGKRVLKRAMTNDSDEQGNDANDETDHVAVAVDVNVTAPETTTENSAANVNVVADDSGVRVSTRSRKRNSDSTGFEHEEFLYLRSGKKALKRSLNFYSREQVINADDDGADNDDDDDGDVAVAVDGDVTTPESRTENSGVNNAPARVRERSRNSNAKERRSGLRRNDHMERFHEIARENASRFAFFAPEEEDGDQLPPVPEAASEEIEDWPGPFSTAMKIIRDRGMNLQNAQTSSQTNLCESIKWVPNAKKGDLGILSVPSLQDMCFKILVKNVDAIASLESVPDALRHRLSQLLCDSRRINGHFLELLVRGTPTEIRLRDCSWLTEEQFTECFRMCNTENLLVLQLDQCGRCLPDFVVVATLARSPRNLVRLTTLSLRGACRLSDGGLRALVSSAPALRSINLSQCSLLTSASIYILAESLRHLLKELFLDDCQCIDAALIVPALIELEHLEVLSVAGIQTVCDEFVKNYIVARGQNMKELVLKDCINLTDSSIKVIVEHCPGLQVLDLTNLNRLTDLSVGYLTNSCRSLHTLKLCRNPFSDEAIAAFVETTGGTLKELSLNNIKKVGYHTTLSLANHAKNLHSLDLSWCRNLTDNALGLIVDSCLALRLLKLFGCTQVTEAFLNGHSNLQMQIIGLKMSPVLEHVKVPDPHQGALNYSSVSWDLV</sequence>
<dbReference type="GeneID" id="106759641"/>
<reference evidence="3" key="1">
    <citation type="journal article" date="2014" name="Nat. Commun.">
        <title>Genome sequence of mungbean and insights into evolution within Vigna species.</title>
        <authorList>
            <person name="Kang Y.J."/>
            <person name="Kim S.K."/>
            <person name="Kim M.Y."/>
            <person name="Lestari P."/>
            <person name="Kim K.H."/>
            <person name="Ha B.K."/>
            <person name="Jun T.H."/>
            <person name="Hwang W.J."/>
            <person name="Lee T."/>
            <person name="Lee J."/>
            <person name="Shim S."/>
            <person name="Yoon M.Y."/>
            <person name="Jang Y.E."/>
            <person name="Han K.S."/>
            <person name="Taeprayoon P."/>
            <person name="Yoon N."/>
            <person name="Somta P."/>
            <person name="Tanya P."/>
            <person name="Kim K.S."/>
            <person name="Gwag J.G."/>
            <person name="Moon J.K."/>
            <person name="Lee Y.H."/>
            <person name="Park B.S."/>
            <person name="Bombarely A."/>
            <person name="Doyle J.J."/>
            <person name="Jackson S.A."/>
            <person name="Schafleitner R."/>
            <person name="Srinives P."/>
            <person name="Varshney R.K."/>
            <person name="Lee S.H."/>
        </authorList>
    </citation>
    <scope>NUCLEOTIDE SEQUENCE [LARGE SCALE GENOMIC DNA]</scope>
    <source>
        <strain evidence="3">cv. VC1973A</strain>
    </source>
</reference>
<feature type="compositionally biased region" description="Basic and acidic residues" evidence="1">
    <location>
        <begin position="214"/>
        <end position="236"/>
    </location>
</feature>
<dbReference type="Pfam" id="PF25372">
    <property type="entry name" value="DUF7885"/>
    <property type="match status" value="1"/>
</dbReference>
<dbReference type="PANTHER" id="PTHR13318">
    <property type="entry name" value="PARTNER OF PAIRED, ISOFORM B-RELATED"/>
    <property type="match status" value="1"/>
</dbReference>
<feature type="region of interest" description="Disordered" evidence="1">
    <location>
        <begin position="1"/>
        <end position="39"/>
    </location>
</feature>
<dbReference type="InterPro" id="IPR057207">
    <property type="entry name" value="FBXL15_LRR"/>
</dbReference>
<dbReference type="GO" id="GO:0031146">
    <property type="term" value="P:SCF-dependent proteasomal ubiquitin-dependent protein catabolic process"/>
    <property type="evidence" value="ECO:0007669"/>
    <property type="project" value="TreeGrafter"/>
</dbReference>
<dbReference type="OrthoDB" id="10257471at2759"/>
<proteinExistence type="predicted"/>
<dbReference type="Gene3D" id="3.80.10.10">
    <property type="entry name" value="Ribonuclease Inhibitor"/>
    <property type="match status" value="3"/>
</dbReference>
<dbReference type="Proteomes" id="UP000087766">
    <property type="component" value="Chromosome 5"/>
</dbReference>
<feature type="domain" description="F-box/LRR-repeat protein 15-like leucin rich repeat" evidence="2">
    <location>
        <begin position="557"/>
        <end position="694"/>
    </location>
</feature>